<dbReference type="PANTHER" id="PTHR10742:SF410">
    <property type="entry name" value="LYSINE-SPECIFIC HISTONE DEMETHYLASE 2"/>
    <property type="match status" value="1"/>
</dbReference>
<evidence type="ECO:0000256" key="2">
    <source>
        <dbReference type="ARBA" id="ARBA00005833"/>
    </source>
</evidence>
<reference evidence="9" key="1">
    <citation type="submission" date="2020-09" db="EMBL/GenBank/DDBJ databases">
        <title>Bosea spartocytisi sp. nov. a root nodule endophyte of Spartocytisus supranubius in the high mountain ecosystem fo the Teide National Park (Canary Islands, Spain).</title>
        <authorList>
            <person name="Pulido-Suarez L."/>
            <person name="Peix A."/>
            <person name="Igual J.M."/>
            <person name="Socas-Perez N."/>
            <person name="Velazquez E."/>
            <person name="Flores-Felix J.D."/>
            <person name="Leon-Barrios M."/>
        </authorList>
    </citation>
    <scope>NUCLEOTIDE SEQUENCE</scope>
    <source>
        <strain evidence="9">SSUT16</strain>
    </source>
</reference>
<keyword evidence="7" id="KW-0732">Signal</keyword>
<dbReference type="RefSeq" id="WP_191125954.1">
    <property type="nucleotide sequence ID" value="NZ_JACXWY010000033.1"/>
</dbReference>
<evidence type="ECO:0000256" key="7">
    <source>
        <dbReference type="SAM" id="SignalP"/>
    </source>
</evidence>
<evidence type="ECO:0000256" key="3">
    <source>
        <dbReference type="ARBA" id="ARBA00012535"/>
    </source>
</evidence>
<gene>
    <name evidence="9" type="ORF">IED13_26590</name>
</gene>
<evidence type="ECO:0000256" key="6">
    <source>
        <dbReference type="ARBA" id="ARBA00047321"/>
    </source>
</evidence>
<evidence type="ECO:0000313" key="10">
    <source>
        <dbReference type="Proteomes" id="UP000619295"/>
    </source>
</evidence>
<dbReference type="SUPFAM" id="SSF51905">
    <property type="entry name" value="FAD/NAD(P)-binding domain"/>
    <property type="match status" value="1"/>
</dbReference>
<evidence type="ECO:0000259" key="8">
    <source>
        <dbReference type="Pfam" id="PF01593"/>
    </source>
</evidence>
<dbReference type="Gene3D" id="3.50.50.60">
    <property type="entry name" value="FAD/NAD(P)-binding domain"/>
    <property type="match status" value="1"/>
</dbReference>
<keyword evidence="5" id="KW-0073">Auxin biosynthesis</keyword>
<keyword evidence="10" id="KW-1185">Reference proteome</keyword>
<dbReference type="InterPro" id="IPR006311">
    <property type="entry name" value="TAT_signal"/>
</dbReference>
<feature type="signal peptide" evidence="7">
    <location>
        <begin position="1"/>
        <end position="21"/>
    </location>
</feature>
<comment type="caution">
    <text evidence="9">The sequence shown here is derived from an EMBL/GenBank/DDBJ whole genome shotgun (WGS) entry which is preliminary data.</text>
</comment>
<dbReference type="GO" id="GO:0050361">
    <property type="term" value="F:tryptophan 2-monooxygenase activity"/>
    <property type="evidence" value="ECO:0007669"/>
    <property type="project" value="UniProtKB-EC"/>
</dbReference>
<protein>
    <recommendedName>
        <fullName evidence="4">Tryptophan 2-monooxygenase</fullName>
        <ecNumber evidence="3">1.13.12.3</ecNumber>
    </recommendedName>
</protein>
<comment type="similarity">
    <text evidence="2">Belongs to the tryptophan 2-monooxygenase family.</text>
</comment>
<evidence type="ECO:0000313" key="9">
    <source>
        <dbReference type="EMBL" id="MBD3849286.1"/>
    </source>
</evidence>
<comment type="catalytic activity">
    <reaction evidence="6">
        <text>L-tryptophan + O2 = indole-3-acetamide + CO2 + H2O</text>
        <dbReference type="Rhea" id="RHEA:16165"/>
        <dbReference type="ChEBI" id="CHEBI:15377"/>
        <dbReference type="ChEBI" id="CHEBI:15379"/>
        <dbReference type="ChEBI" id="CHEBI:16031"/>
        <dbReference type="ChEBI" id="CHEBI:16526"/>
        <dbReference type="ChEBI" id="CHEBI:57912"/>
        <dbReference type="EC" id="1.13.12.3"/>
    </reaction>
</comment>
<dbReference type="EC" id="1.13.12.3" evidence="3"/>
<dbReference type="EMBL" id="JACXWY010000033">
    <property type="protein sequence ID" value="MBD3849286.1"/>
    <property type="molecule type" value="Genomic_DNA"/>
</dbReference>
<proteinExistence type="inferred from homology"/>
<dbReference type="AlphaFoldDB" id="A0A927EFX9"/>
<accession>A0A927EFX9</accession>
<evidence type="ECO:0000256" key="5">
    <source>
        <dbReference type="ARBA" id="ARBA00023070"/>
    </source>
</evidence>
<feature type="chain" id="PRO_5037158160" description="Tryptophan 2-monooxygenase" evidence="7">
    <location>
        <begin position="22"/>
        <end position="444"/>
    </location>
</feature>
<dbReference type="PROSITE" id="PS51318">
    <property type="entry name" value="TAT"/>
    <property type="match status" value="1"/>
</dbReference>
<dbReference type="PANTHER" id="PTHR10742">
    <property type="entry name" value="FLAVIN MONOAMINE OXIDASE"/>
    <property type="match status" value="1"/>
</dbReference>
<dbReference type="InterPro" id="IPR036188">
    <property type="entry name" value="FAD/NAD-bd_sf"/>
</dbReference>
<dbReference type="GO" id="GO:0009851">
    <property type="term" value="P:auxin biosynthetic process"/>
    <property type="evidence" value="ECO:0007669"/>
    <property type="project" value="UniProtKB-KW"/>
</dbReference>
<dbReference type="Pfam" id="PF01593">
    <property type="entry name" value="Amino_oxidase"/>
    <property type="match status" value="1"/>
</dbReference>
<comment type="pathway">
    <text evidence="1">Plant hormone metabolism; auxin biosynthesis.</text>
</comment>
<dbReference type="InterPro" id="IPR050281">
    <property type="entry name" value="Flavin_monoamine_oxidase"/>
</dbReference>
<sequence>MNARYATLDRRKLLTGGSAMAAAFSIAGGRARAADTDVVVIGAGAAGIAAARAVKAAGRSVTVLEARGRVGGRAYTDASLGPSYDAGAMFIHWAERNPWVGLARELGVETAPEPMGGGFRVFADGRPMPDADRRRRRDAFRQIDRRLETVDIGSRDLSIAELLGDLGPDMAPVATSGLLLSIGEESSRISARDYQRLWSGDDLVVPSGYGNLVARSAAGLDIRLNEPVEAIDWSGSGVTVTSRSGTLRARICILTVPVGVLKAETIRFTPALPAATRDALAGLHMGALTKIALKVEGDRFGITPGASFLESGKPEGMINFDMYPDGKDLVIGYCGGDFARQLSQAGPDEAKAHATELLATMIGSEFRKTVKAVSFPAWWTDPFARGAYSVCDPGHDAARDALAQPIGGRLLIAGEATAGGGAMTVGGATLAGRAAATTLARLKV</sequence>
<organism evidence="9 10">
    <name type="scientific">Bosea spartocytisi</name>
    <dbReference type="NCBI Taxonomy" id="2773451"/>
    <lineage>
        <taxon>Bacteria</taxon>
        <taxon>Pseudomonadati</taxon>
        <taxon>Pseudomonadota</taxon>
        <taxon>Alphaproteobacteria</taxon>
        <taxon>Hyphomicrobiales</taxon>
        <taxon>Boseaceae</taxon>
        <taxon>Bosea</taxon>
    </lineage>
</organism>
<dbReference type="InterPro" id="IPR002937">
    <property type="entry name" value="Amino_oxidase"/>
</dbReference>
<dbReference type="SUPFAM" id="SSF54373">
    <property type="entry name" value="FAD-linked reductases, C-terminal domain"/>
    <property type="match status" value="1"/>
</dbReference>
<feature type="domain" description="Amine oxidase" evidence="8">
    <location>
        <begin position="46"/>
        <end position="438"/>
    </location>
</feature>
<evidence type="ECO:0000256" key="1">
    <source>
        <dbReference type="ARBA" id="ARBA00004814"/>
    </source>
</evidence>
<evidence type="ECO:0000256" key="4">
    <source>
        <dbReference type="ARBA" id="ARBA00017871"/>
    </source>
</evidence>
<dbReference type="Proteomes" id="UP000619295">
    <property type="component" value="Unassembled WGS sequence"/>
</dbReference>
<name>A0A927EFX9_9HYPH</name>